<dbReference type="OMA" id="YWRTFET"/>
<accession>A0A5J4YKZ0</accession>
<dbReference type="Gene3D" id="3.30.565.10">
    <property type="entry name" value="Histidine kinase-like ATPase, C-terminal domain"/>
    <property type="match status" value="1"/>
</dbReference>
<dbReference type="EMBL" id="VRMN01000010">
    <property type="protein sequence ID" value="KAA8492141.1"/>
    <property type="molecule type" value="Genomic_DNA"/>
</dbReference>
<evidence type="ECO:0000313" key="10">
    <source>
        <dbReference type="EMBL" id="KAA8492141.1"/>
    </source>
</evidence>
<evidence type="ECO:0000256" key="2">
    <source>
        <dbReference type="ARBA" id="ARBA00022679"/>
    </source>
</evidence>
<feature type="domain" description="Histidine kinase" evidence="9">
    <location>
        <begin position="353"/>
        <end position="485"/>
    </location>
</feature>
<dbReference type="PROSITE" id="PS50109">
    <property type="entry name" value="HIS_KIN"/>
    <property type="match status" value="1"/>
</dbReference>
<dbReference type="GO" id="GO:0004740">
    <property type="term" value="F:pyruvate dehydrogenase (acetyl-transferring) kinase activity"/>
    <property type="evidence" value="ECO:0007669"/>
    <property type="project" value="UniProtKB-EC"/>
</dbReference>
<organism evidence="10 11">
    <name type="scientific">Porphyridium purpureum</name>
    <name type="common">Red alga</name>
    <name type="synonym">Porphyridium cruentum</name>
    <dbReference type="NCBI Taxonomy" id="35688"/>
    <lineage>
        <taxon>Eukaryota</taxon>
        <taxon>Rhodophyta</taxon>
        <taxon>Bangiophyceae</taxon>
        <taxon>Porphyridiales</taxon>
        <taxon>Porphyridiaceae</taxon>
        <taxon>Porphyridium</taxon>
    </lineage>
</organism>
<comment type="similarity">
    <text evidence="1 8">Belongs to the PDK/BCKDK protein kinase family.</text>
</comment>
<sequence>MQRAVTRAAVRNRLGVCAGVLQRQPRQFACSVVAGAAQHLGAHAGKEADDNELVPKVSVVAAASVSVARSGLRVPKVNMMEGFVATTDNRAPAEPFPAAATASMLNHFNSKCPIRRHEVSHELAEQMGKYAARQPAPIPLRFLHEFGTLARSTEKRLLASEWLKEELPVRLARRVRELEMLPRKLCNMPSILRVRQTYQASFCDIVDFPALRTDADPEAKIRAFAALLEDIYARHKHVARDVACGLLEFREYNPTILLDQEEKLQVFLTHFFKSRIAIRLMIGHYLACFEEVPGFRGLINLKCRPEQRIRAAAEVVQRVARKFYCTANVPEVCIVGKVDAEFPYIDEFVYFCLREALKNAMRSMIEHHGDVSHAGSYPPIVVVIAEGDEDVSIRISDRGMGFPLRDMGKIFAFGYSTTNMSGVLQRLQHNESANVFDNSEDGPIAGLGYGLPLARLYATYFGGNMTVMSMEDWGTDVLYQFPNLERLGFASS</sequence>
<comment type="caution">
    <text evidence="10">The sequence shown here is derived from an EMBL/GenBank/DDBJ whole genome shotgun (WGS) entry which is preliminary data.</text>
</comment>
<dbReference type="Pfam" id="PF10436">
    <property type="entry name" value="BCDHK_Adom3"/>
    <property type="match status" value="1"/>
</dbReference>
<reference evidence="11" key="1">
    <citation type="journal article" date="2019" name="Nat. Commun.">
        <title>Expansion of phycobilisome linker gene families in mesophilic red algae.</title>
        <authorList>
            <person name="Lee J."/>
            <person name="Kim D."/>
            <person name="Bhattacharya D."/>
            <person name="Yoon H.S."/>
        </authorList>
    </citation>
    <scope>NUCLEOTIDE SEQUENCE [LARGE SCALE GENOMIC DNA]</scope>
    <source>
        <strain evidence="11">CCMP 1328</strain>
    </source>
</reference>
<keyword evidence="2 8" id="KW-0808">Transferase</keyword>
<keyword evidence="6 8" id="KW-0496">Mitochondrion</keyword>
<comment type="catalytic activity">
    <reaction evidence="7">
        <text>L-seryl-[pyruvate dehydrogenase E1 alpha subunit] + ATP = O-phospho-L-seryl-[pyruvate dehydrogenase E1 alpha subunit] + ADP + H(+)</text>
        <dbReference type="Rhea" id="RHEA:23052"/>
        <dbReference type="Rhea" id="RHEA-COMP:13689"/>
        <dbReference type="Rhea" id="RHEA-COMP:13690"/>
        <dbReference type="ChEBI" id="CHEBI:15378"/>
        <dbReference type="ChEBI" id="CHEBI:29999"/>
        <dbReference type="ChEBI" id="CHEBI:30616"/>
        <dbReference type="ChEBI" id="CHEBI:83421"/>
        <dbReference type="ChEBI" id="CHEBI:456216"/>
        <dbReference type="EC" id="2.7.11.2"/>
    </reaction>
</comment>
<dbReference type="InterPro" id="IPR039028">
    <property type="entry name" value="BCKD/PDK"/>
</dbReference>
<dbReference type="GO" id="GO:0005524">
    <property type="term" value="F:ATP binding"/>
    <property type="evidence" value="ECO:0007669"/>
    <property type="project" value="UniProtKB-UniRule"/>
</dbReference>
<dbReference type="OrthoDB" id="3264224at2759"/>
<dbReference type="AlphaFoldDB" id="A0A5J4YKZ0"/>
<evidence type="ECO:0000256" key="6">
    <source>
        <dbReference type="ARBA" id="ARBA00023128"/>
    </source>
</evidence>
<dbReference type="InterPro" id="IPR036784">
    <property type="entry name" value="AK/P_DHK_N_sf"/>
</dbReference>
<evidence type="ECO:0000259" key="9">
    <source>
        <dbReference type="PROSITE" id="PS50109"/>
    </source>
</evidence>
<comment type="subcellular location">
    <subcellularLocation>
        <location evidence="8">Mitochondrion matrix</location>
    </subcellularLocation>
</comment>
<dbReference type="InterPro" id="IPR036890">
    <property type="entry name" value="HATPase_C_sf"/>
</dbReference>
<keyword evidence="5 8" id="KW-0067">ATP-binding</keyword>
<gene>
    <name evidence="10" type="ORF">FVE85_3579</name>
</gene>
<dbReference type="Pfam" id="PF02518">
    <property type="entry name" value="HATPase_c"/>
    <property type="match status" value="1"/>
</dbReference>
<proteinExistence type="inferred from homology"/>
<dbReference type="GO" id="GO:0010906">
    <property type="term" value="P:regulation of glucose metabolic process"/>
    <property type="evidence" value="ECO:0007669"/>
    <property type="project" value="TreeGrafter"/>
</dbReference>
<dbReference type="PANTHER" id="PTHR11947:SF3">
    <property type="entry name" value="[PYRUVATE DEHYDROGENASE (ACETYL-TRANSFERRING)] KINASE, MITOCHONDRIAL"/>
    <property type="match status" value="1"/>
</dbReference>
<keyword evidence="4 8" id="KW-0418">Kinase</keyword>
<keyword evidence="11" id="KW-1185">Reference proteome</keyword>
<dbReference type="InterPro" id="IPR003594">
    <property type="entry name" value="HATPase_dom"/>
</dbReference>
<protein>
    <recommendedName>
        <fullName evidence="8">Protein-serine/threonine kinase</fullName>
        <ecNumber evidence="8">2.7.11.-</ecNumber>
    </recommendedName>
</protein>
<evidence type="ECO:0000256" key="8">
    <source>
        <dbReference type="RuleBase" id="RU366032"/>
    </source>
</evidence>
<dbReference type="Proteomes" id="UP000324585">
    <property type="component" value="Unassembled WGS sequence"/>
</dbReference>
<evidence type="ECO:0000313" key="11">
    <source>
        <dbReference type="Proteomes" id="UP000324585"/>
    </source>
</evidence>
<evidence type="ECO:0000256" key="4">
    <source>
        <dbReference type="ARBA" id="ARBA00022777"/>
    </source>
</evidence>
<dbReference type="SUPFAM" id="SSF69012">
    <property type="entry name" value="alpha-ketoacid dehydrogenase kinase, N-terminal domain"/>
    <property type="match status" value="1"/>
</dbReference>
<dbReference type="InterPro" id="IPR005467">
    <property type="entry name" value="His_kinase_dom"/>
</dbReference>
<evidence type="ECO:0000256" key="3">
    <source>
        <dbReference type="ARBA" id="ARBA00022741"/>
    </source>
</evidence>
<dbReference type="GO" id="GO:0005759">
    <property type="term" value="C:mitochondrial matrix"/>
    <property type="evidence" value="ECO:0007669"/>
    <property type="project" value="UniProtKB-SubCell"/>
</dbReference>
<evidence type="ECO:0000256" key="7">
    <source>
        <dbReference type="ARBA" id="ARBA00048201"/>
    </source>
</evidence>
<dbReference type="InterPro" id="IPR018955">
    <property type="entry name" value="BCDHK/PDK_N"/>
</dbReference>
<dbReference type="PANTHER" id="PTHR11947">
    <property type="entry name" value="PYRUVATE DEHYDROGENASE KINASE"/>
    <property type="match status" value="1"/>
</dbReference>
<evidence type="ECO:0000256" key="5">
    <source>
        <dbReference type="ARBA" id="ARBA00022840"/>
    </source>
</evidence>
<evidence type="ECO:0000256" key="1">
    <source>
        <dbReference type="ARBA" id="ARBA00006155"/>
    </source>
</evidence>
<dbReference type="Gene3D" id="1.20.140.20">
    <property type="entry name" value="Alpha-ketoacid/pyruvate dehydrogenase kinase, N-terminal domain"/>
    <property type="match status" value="1"/>
</dbReference>
<name>A0A5J4YKZ0_PORPP</name>
<dbReference type="SUPFAM" id="SSF55874">
    <property type="entry name" value="ATPase domain of HSP90 chaperone/DNA topoisomerase II/histidine kinase"/>
    <property type="match status" value="1"/>
</dbReference>
<dbReference type="EC" id="2.7.11.-" evidence="8"/>
<keyword evidence="3 8" id="KW-0547">Nucleotide-binding</keyword>
<keyword evidence="10" id="KW-0670">Pyruvate</keyword>